<comment type="caution">
    <text evidence="1">The sequence shown here is derived from an EMBL/GenBank/DDBJ whole genome shotgun (WGS) entry which is preliminary data.</text>
</comment>
<evidence type="ECO:0000313" key="1">
    <source>
        <dbReference type="EMBL" id="EMA52422.1"/>
    </source>
</evidence>
<reference evidence="1 2" key="1">
    <citation type="journal article" date="2014" name="PLoS Genet.">
        <title>Phylogenetically driven sequencing of extremely halophilic archaea reveals strategies for static and dynamic osmo-response.</title>
        <authorList>
            <person name="Becker E.A."/>
            <person name="Seitzer P.M."/>
            <person name="Tritt A."/>
            <person name="Larsen D."/>
            <person name="Krusor M."/>
            <person name="Yao A.I."/>
            <person name="Wu D."/>
            <person name="Madern D."/>
            <person name="Eisen J.A."/>
            <person name="Darling A.E."/>
            <person name="Facciotti M.T."/>
        </authorList>
    </citation>
    <scope>NUCLEOTIDE SEQUENCE [LARGE SCALE GENOMIC DNA]</scope>
    <source>
        <strain evidence="1 2">JCM 13552</strain>
    </source>
</reference>
<dbReference type="Proteomes" id="UP000011680">
    <property type="component" value="Unassembled WGS sequence"/>
</dbReference>
<sequence>MDDQQGPDEDERAALHDLQLGIEHLHRGYGHLLAFHHAVGRGMNRFDDARETLRASGHDEHADVLRDDLLPAGVVDDQWTYELVEAFVDEFLDPVDAFEADVRGELADGRRHVTEDRQRRAWRERSERDW</sequence>
<proteinExistence type="predicted"/>
<evidence type="ECO:0000313" key="2">
    <source>
        <dbReference type="Proteomes" id="UP000011680"/>
    </source>
</evidence>
<dbReference type="PATRIC" id="fig|1227457.3.peg.2166"/>
<organism evidence="1 2">
    <name type="scientific">Halococcus thailandensis JCM 13552</name>
    <dbReference type="NCBI Taxonomy" id="1227457"/>
    <lineage>
        <taxon>Archaea</taxon>
        <taxon>Methanobacteriati</taxon>
        <taxon>Methanobacteriota</taxon>
        <taxon>Stenosarchaea group</taxon>
        <taxon>Halobacteria</taxon>
        <taxon>Halobacteriales</taxon>
        <taxon>Halococcaceae</taxon>
        <taxon>Halococcus</taxon>
    </lineage>
</organism>
<accession>M0N397</accession>
<keyword evidence="2" id="KW-1185">Reference proteome</keyword>
<gene>
    <name evidence="1" type="ORF">C451_11482</name>
</gene>
<dbReference type="STRING" id="1227457.C451_11482"/>
<dbReference type="RefSeq" id="WP_007740594.1">
    <property type="nucleotide sequence ID" value="NZ_AOMF01000156.1"/>
</dbReference>
<protein>
    <submittedName>
        <fullName evidence="1">Uncharacterized protein</fullName>
    </submittedName>
</protein>
<name>M0N397_9EURY</name>
<dbReference type="EMBL" id="AOMF01000156">
    <property type="protein sequence ID" value="EMA52422.1"/>
    <property type="molecule type" value="Genomic_DNA"/>
</dbReference>
<dbReference type="eggNOG" id="arCOG10154">
    <property type="taxonomic scope" value="Archaea"/>
</dbReference>
<dbReference type="OrthoDB" id="186005at2157"/>
<dbReference type="AlphaFoldDB" id="M0N397"/>